<accession>A0ABU2KRN4</accession>
<reference evidence="3" key="1">
    <citation type="submission" date="2023-07" db="EMBL/GenBank/DDBJ databases">
        <title>30 novel species of actinomycetes from the DSMZ collection.</title>
        <authorList>
            <person name="Nouioui I."/>
        </authorList>
    </citation>
    <scope>NUCLEOTIDE SEQUENCE [LARGE SCALE GENOMIC DNA]</scope>
    <source>
        <strain evidence="3">DSM 45055</strain>
    </source>
</reference>
<keyword evidence="3" id="KW-1185">Reference proteome</keyword>
<evidence type="ECO:0000313" key="3">
    <source>
        <dbReference type="Proteomes" id="UP001183226"/>
    </source>
</evidence>
<dbReference type="Proteomes" id="UP001183226">
    <property type="component" value="Unassembled WGS sequence"/>
</dbReference>
<gene>
    <name evidence="2" type="ORF">RM446_07480</name>
</gene>
<evidence type="ECO:0000313" key="2">
    <source>
        <dbReference type="EMBL" id="MDT0301952.1"/>
    </source>
</evidence>
<name>A0ABU2KRN4_9ACTN</name>
<dbReference type="GO" id="GO:0032259">
    <property type="term" value="P:methylation"/>
    <property type="evidence" value="ECO:0007669"/>
    <property type="project" value="UniProtKB-KW"/>
</dbReference>
<dbReference type="InterPro" id="IPR029063">
    <property type="entry name" value="SAM-dependent_MTases_sf"/>
</dbReference>
<dbReference type="Gene3D" id="3.40.50.150">
    <property type="entry name" value="Vaccinia Virus protein VP39"/>
    <property type="match status" value="1"/>
</dbReference>
<proteinExistence type="predicted"/>
<protein>
    <submittedName>
        <fullName evidence="2">Class I SAM-dependent methyltransferase</fullName>
    </submittedName>
</protein>
<feature type="domain" description="Methyltransferase type 11" evidence="1">
    <location>
        <begin position="60"/>
        <end position="163"/>
    </location>
</feature>
<dbReference type="SUPFAM" id="SSF53335">
    <property type="entry name" value="S-adenosyl-L-methionine-dependent methyltransferases"/>
    <property type="match status" value="1"/>
</dbReference>
<keyword evidence="2" id="KW-0808">Transferase</keyword>
<dbReference type="RefSeq" id="WP_311544423.1">
    <property type="nucleotide sequence ID" value="NZ_JAVREK010000005.1"/>
</dbReference>
<organism evidence="2 3">
    <name type="scientific">Streptomonospora wellingtoniae</name>
    <dbReference type="NCBI Taxonomy" id="3075544"/>
    <lineage>
        <taxon>Bacteria</taxon>
        <taxon>Bacillati</taxon>
        <taxon>Actinomycetota</taxon>
        <taxon>Actinomycetes</taxon>
        <taxon>Streptosporangiales</taxon>
        <taxon>Nocardiopsidaceae</taxon>
        <taxon>Streptomonospora</taxon>
    </lineage>
</organism>
<dbReference type="GO" id="GO:0008168">
    <property type="term" value="F:methyltransferase activity"/>
    <property type="evidence" value="ECO:0007669"/>
    <property type="project" value="UniProtKB-KW"/>
</dbReference>
<comment type="caution">
    <text evidence="2">The sequence shown here is derived from an EMBL/GenBank/DDBJ whole genome shotgun (WGS) entry which is preliminary data.</text>
</comment>
<sequence length="231" mass="25987">MDESPAGTGYDEPSASVYTPKWMRTYDRIVFGGTCRWYGWGPTAARLVEFYRQHLGRRHLDVGVGTGLLLDRAGMPADYEELHLLDRNRVPLEMTARRLQRFSPDTTPADAQEPWPLPDDRFSSVGCSFTIHCLADPEGRGIAAKASFFDEVARVLEPGGTFFGTTLLGREDWKGWRPVAGPLMAVYRRKGWFDNSRDAAVDLRRELAARFDAVEVHVEGCTAFWTARGRA</sequence>
<keyword evidence="2" id="KW-0489">Methyltransferase</keyword>
<dbReference type="InterPro" id="IPR013216">
    <property type="entry name" value="Methyltransf_11"/>
</dbReference>
<dbReference type="Pfam" id="PF08241">
    <property type="entry name" value="Methyltransf_11"/>
    <property type="match status" value="1"/>
</dbReference>
<evidence type="ECO:0000259" key="1">
    <source>
        <dbReference type="Pfam" id="PF08241"/>
    </source>
</evidence>
<dbReference type="CDD" id="cd02440">
    <property type="entry name" value="AdoMet_MTases"/>
    <property type="match status" value="1"/>
</dbReference>
<dbReference type="EMBL" id="JAVREK010000005">
    <property type="protein sequence ID" value="MDT0301952.1"/>
    <property type="molecule type" value="Genomic_DNA"/>
</dbReference>